<accession>H2ZPC3</accession>
<keyword evidence="3" id="KW-0732">Signal</keyword>
<dbReference type="InParanoid" id="H2ZPC3"/>
<keyword evidence="7" id="KW-1185">Reference proteome</keyword>
<dbReference type="HOGENOM" id="CLU_1535919_0_0_1"/>
<sequence length="175" mass="19875">RIPCSRFPVLNLEPWRVGAPLQSVSDDDGPNDSEWSTWFPRYTRGGLELSAAETFNYVLSHRTDEVCREVLDTETRIVNGRAQVRFQCPPGTIRYSDYPQIETEQLYWTDWIDNVTPSRRNKDDDESRVPDQVGCFKPFAIQAQTVDGVPAGETGESFMEFSPTLGLICHGIDQV</sequence>
<dbReference type="InterPro" id="IPR025155">
    <property type="entry name" value="WxxW_domain"/>
</dbReference>
<dbReference type="AlphaFoldDB" id="H2ZPC3"/>
<evidence type="ECO:0000256" key="3">
    <source>
        <dbReference type="ARBA" id="ARBA00022729"/>
    </source>
</evidence>
<evidence type="ECO:0000313" key="6">
    <source>
        <dbReference type="Ensembl" id="ENSCSAVP00000019439.1"/>
    </source>
</evidence>
<keyword evidence="4" id="KW-0325">Glycoprotein</keyword>
<evidence type="ECO:0000313" key="7">
    <source>
        <dbReference type="Proteomes" id="UP000007875"/>
    </source>
</evidence>
<reference evidence="7" key="1">
    <citation type="submission" date="2003-08" db="EMBL/GenBank/DDBJ databases">
        <authorList>
            <person name="Birren B."/>
            <person name="Nusbaum C."/>
            <person name="Abebe A."/>
            <person name="Abouelleil A."/>
            <person name="Adekoya E."/>
            <person name="Ait-zahra M."/>
            <person name="Allen N."/>
            <person name="Allen T."/>
            <person name="An P."/>
            <person name="Anderson M."/>
            <person name="Anderson S."/>
            <person name="Arachchi H."/>
            <person name="Armbruster J."/>
            <person name="Bachantsang P."/>
            <person name="Baldwin J."/>
            <person name="Barry A."/>
            <person name="Bayul T."/>
            <person name="Blitshsteyn B."/>
            <person name="Bloom T."/>
            <person name="Blye J."/>
            <person name="Boguslavskiy L."/>
            <person name="Borowsky M."/>
            <person name="Boukhgalter B."/>
            <person name="Brunache A."/>
            <person name="Butler J."/>
            <person name="Calixte N."/>
            <person name="Calvo S."/>
            <person name="Camarata J."/>
            <person name="Campo K."/>
            <person name="Chang J."/>
            <person name="Cheshatsang Y."/>
            <person name="Citroen M."/>
            <person name="Collymore A."/>
            <person name="Considine T."/>
            <person name="Cook A."/>
            <person name="Cooke P."/>
            <person name="Corum B."/>
            <person name="Cuomo C."/>
            <person name="David R."/>
            <person name="Dawoe T."/>
            <person name="Degray S."/>
            <person name="Dodge S."/>
            <person name="Dooley K."/>
            <person name="Dorje P."/>
            <person name="Dorjee K."/>
            <person name="Dorris L."/>
            <person name="Duffey N."/>
            <person name="Dupes A."/>
            <person name="Elkins T."/>
            <person name="Engels R."/>
            <person name="Erickson J."/>
            <person name="Farina A."/>
            <person name="Faro S."/>
            <person name="Ferreira P."/>
            <person name="Fischer H."/>
            <person name="Fitzgerald M."/>
            <person name="Foley K."/>
            <person name="Gage D."/>
            <person name="Galagan J."/>
            <person name="Gearin G."/>
            <person name="Gnerre S."/>
            <person name="Gnirke A."/>
            <person name="Goyette A."/>
            <person name="Graham J."/>
            <person name="Grandbois E."/>
            <person name="Gyaltsen K."/>
            <person name="Hafez N."/>
            <person name="Hagopian D."/>
            <person name="Hagos B."/>
            <person name="Hall J."/>
            <person name="Hatcher B."/>
            <person name="Heller A."/>
            <person name="Higgins H."/>
            <person name="Honan T."/>
            <person name="Horn A."/>
            <person name="Houde N."/>
            <person name="Hughes L."/>
            <person name="Hulme W."/>
            <person name="Husby E."/>
            <person name="Iliev I."/>
            <person name="Jaffe D."/>
            <person name="Jones C."/>
            <person name="Kamal M."/>
            <person name="Kamat A."/>
            <person name="Kamvysselis M."/>
            <person name="Karlsson E."/>
            <person name="Kells C."/>
            <person name="Kieu A."/>
            <person name="Kisner P."/>
            <person name="Kodira C."/>
            <person name="Kulbokas E."/>
            <person name="Labutti K."/>
            <person name="Lama D."/>
            <person name="Landers T."/>
            <person name="Leger J."/>
            <person name="Levine S."/>
            <person name="Lewis D."/>
            <person name="Lewis T."/>
            <person name="Lindblad-toh K."/>
            <person name="Liu X."/>
            <person name="Lokyitsang T."/>
            <person name="Lokyitsang Y."/>
            <person name="Lucien O."/>
            <person name="Lui A."/>
            <person name="Ma L.J."/>
            <person name="Mabbitt R."/>
            <person name="Macdonald J."/>
            <person name="Maclean C."/>
            <person name="Major J."/>
            <person name="Manning J."/>
            <person name="Marabella R."/>
            <person name="Maru K."/>
            <person name="Matthews C."/>
            <person name="Mauceli E."/>
            <person name="Mccarthy M."/>
            <person name="Mcdonough S."/>
            <person name="Mcghee T."/>
            <person name="Meldrim J."/>
            <person name="Meneus L."/>
            <person name="Mesirov J."/>
            <person name="Mihalev A."/>
            <person name="Mihova T."/>
            <person name="Mikkelsen T."/>
            <person name="Mlenga V."/>
            <person name="Moru K."/>
            <person name="Mozes J."/>
            <person name="Mulrain L."/>
            <person name="Munson G."/>
            <person name="Naylor J."/>
            <person name="Newes C."/>
            <person name="Nguyen C."/>
            <person name="Nguyen N."/>
            <person name="Nguyen T."/>
            <person name="Nicol R."/>
            <person name="Nielsen C."/>
            <person name="Nizzari M."/>
            <person name="Norbu C."/>
            <person name="Norbu N."/>
            <person name="O'donnell P."/>
            <person name="Okoawo O."/>
            <person name="O'leary S."/>
            <person name="Omotosho B."/>
            <person name="O'neill K."/>
            <person name="Osman S."/>
            <person name="Parker S."/>
            <person name="Perrin D."/>
            <person name="Phunkhang P."/>
            <person name="Piqani B."/>
            <person name="Purcell S."/>
            <person name="Rachupka T."/>
            <person name="Ramasamy U."/>
            <person name="Rameau R."/>
            <person name="Ray V."/>
            <person name="Raymond C."/>
            <person name="Retta R."/>
            <person name="Richardson S."/>
            <person name="Rise C."/>
            <person name="Rodriguez J."/>
            <person name="Rogers J."/>
            <person name="Rogov P."/>
            <person name="Rutman M."/>
            <person name="Schupbach R."/>
            <person name="Seaman C."/>
            <person name="Settipalli S."/>
            <person name="Sharpe T."/>
            <person name="Sheridan J."/>
            <person name="Sherpa N."/>
            <person name="Shi J."/>
            <person name="Smirnov S."/>
            <person name="Smith C."/>
            <person name="Sougnez C."/>
            <person name="Spencer B."/>
            <person name="Stalker J."/>
            <person name="Stange-thomann N."/>
            <person name="Stavropoulos S."/>
            <person name="Stetson K."/>
            <person name="Stone C."/>
            <person name="Stone S."/>
            <person name="Stubbs M."/>
            <person name="Talamas J."/>
            <person name="Tchuinga P."/>
            <person name="Tenzing P."/>
            <person name="Tesfaye S."/>
            <person name="Theodore J."/>
            <person name="Thoulutsang Y."/>
            <person name="Topham K."/>
            <person name="Towey S."/>
            <person name="Tsamla T."/>
            <person name="Tsomo N."/>
            <person name="Vallee D."/>
            <person name="Vassiliev H."/>
            <person name="Venkataraman V."/>
            <person name="Vinson J."/>
            <person name="Vo A."/>
            <person name="Wade C."/>
            <person name="Wang S."/>
            <person name="Wangchuk T."/>
            <person name="Wangdi T."/>
            <person name="Whittaker C."/>
            <person name="Wilkinson J."/>
            <person name="Wu Y."/>
            <person name="Wyman D."/>
            <person name="Yadav S."/>
            <person name="Yang S."/>
            <person name="Yang X."/>
            <person name="Yeager S."/>
            <person name="Yee E."/>
            <person name="Young G."/>
            <person name="Zainoun J."/>
            <person name="Zembeck L."/>
            <person name="Zimmer A."/>
            <person name="Zody M."/>
            <person name="Lander E."/>
        </authorList>
    </citation>
    <scope>NUCLEOTIDE SEQUENCE [LARGE SCALE GENOMIC DNA]</scope>
</reference>
<name>H2ZPC3_CIOSA</name>
<reference evidence="6" key="3">
    <citation type="submission" date="2025-09" db="UniProtKB">
        <authorList>
            <consortium name="Ensembl"/>
        </authorList>
    </citation>
    <scope>IDENTIFICATION</scope>
</reference>
<dbReference type="GO" id="GO:0005576">
    <property type="term" value="C:extracellular region"/>
    <property type="evidence" value="ECO:0007669"/>
    <property type="project" value="UniProtKB-SubCell"/>
</dbReference>
<evidence type="ECO:0000256" key="2">
    <source>
        <dbReference type="ARBA" id="ARBA00022525"/>
    </source>
</evidence>
<feature type="domain" description="WxxW" evidence="5">
    <location>
        <begin position="108"/>
        <end position="174"/>
    </location>
</feature>
<dbReference type="Proteomes" id="UP000007875">
    <property type="component" value="Unassembled WGS sequence"/>
</dbReference>
<reference evidence="6" key="2">
    <citation type="submission" date="2025-08" db="UniProtKB">
        <authorList>
            <consortium name="Ensembl"/>
        </authorList>
    </citation>
    <scope>IDENTIFICATION</scope>
</reference>
<evidence type="ECO:0000259" key="5">
    <source>
        <dbReference type="Pfam" id="PF13330"/>
    </source>
</evidence>
<keyword evidence="2" id="KW-0964">Secreted</keyword>
<feature type="domain" description="WxxW" evidence="5">
    <location>
        <begin position="35"/>
        <end position="77"/>
    </location>
</feature>
<organism evidence="6 7">
    <name type="scientific">Ciona savignyi</name>
    <name type="common">Pacific transparent sea squirt</name>
    <dbReference type="NCBI Taxonomy" id="51511"/>
    <lineage>
        <taxon>Eukaryota</taxon>
        <taxon>Metazoa</taxon>
        <taxon>Chordata</taxon>
        <taxon>Tunicata</taxon>
        <taxon>Ascidiacea</taxon>
        <taxon>Phlebobranchia</taxon>
        <taxon>Cionidae</taxon>
        <taxon>Ciona</taxon>
    </lineage>
</organism>
<dbReference type="Ensembl" id="ENSCSAVT00000019649.1">
    <property type="protein sequence ID" value="ENSCSAVP00000019439.1"/>
    <property type="gene ID" value="ENSCSAVG00000011397.1"/>
</dbReference>
<protein>
    <recommendedName>
        <fullName evidence="5">WxxW domain-containing protein</fullName>
    </recommendedName>
</protein>
<evidence type="ECO:0000256" key="1">
    <source>
        <dbReference type="ARBA" id="ARBA00004613"/>
    </source>
</evidence>
<evidence type="ECO:0000256" key="4">
    <source>
        <dbReference type="ARBA" id="ARBA00023180"/>
    </source>
</evidence>
<dbReference type="Pfam" id="PF13330">
    <property type="entry name" value="Mucin2_WxxW"/>
    <property type="match status" value="2"/>
</dbReference>
<comment type="subcellular location">
    <subcellularLocation>
        <location evidence="1">Secreted</location>
    </subcellularLocation>
</comment>
<proteinExistence type="predicted"/>